<proteinExistence type="inferred from homology"/>
<evidence type="ECO:0000313" key="7">
    <source>
        <dbReference type="EMBL" id="ORZ29390.1"/>
    </source>
</evidence>
<evidence type="ECO:0000259" key="6">
    <source>
        <dbReference type="Pfam" id="PF12850"/>
    </source>
</evidence>
<evidence type="ECO:0000256" key="2">
    <source>
        <dbReference type="ARBA" id="ARBA00017767"/>
    </source>
</evidence>
<dbReference type="STRING" id="765915.A0A1Y2H493"/>
<dbReference type="InterPro" id="IPR024654">
    <property type="entry name" value="Calcineurin-like_PHP_lpxH"/>
</dbReference>
<feature type="domain" description="Calcineurin-like phosphoesterase" evidence="6">
    <location>
        <begin position="3"/>
        <end position="147"/>
    </location>
</feature>
<dbReference type="NCBIfam" id="TIGR00040">
    <property type="entry name" value="yfcE"/>
    <property type="match status" value="1"/>
</dbReference>
<dbReference type="GO" id="GO:0042147">
    <property type="term" value="P:retrograde transport, endosome to Golgi"/>
    <property type="evidence" value="ECO:0007669"/>
    <property type="project" value="InterPro"/>
</dbReference>
<evidence type="ECO:0000256" key="3">
    <source>
        <dbReference type="ARBA" id="ARBA00022448"/>
    </source>
</evidence>
<keyword evidence="8" id="KW-1185">Reference proteome</keyword>
<dbReference type="GO" id="GO:0015031">
    <property type="term" value="P:protein transport"/>
    <property type="evidence" value="ECO:0007669"/>
    <property type="project" value="UniProtKB-KW"/>
</dbReference>
<organism evidence="7 8">
    <name type="scientific">Catenaria anguillulae PL171</name>
    <dbReference type="NCBI Taxonomy" id="765915"/>
    <lineage>
        <taxon>Eukaryota</taxon>
        <taxon>Fungi</taxon>
        <taxon>Fungi incertae sedis</taxon>
        <taxon>Blastocladiomycota</taxon>
        <taxon>Blastocladiomycetes</taxon>
        <taxon>Blastocladiales</taxon>
        <taxon>Catenariaceae</taxon>
        <taxon>Catenaria</taxon>
    </lineage>
</organism>
<comment type="caution">
    <text evidence="7">The sequence shown here is derived from an EMBL/GenBank/DDBJ whole genome shotgun (WGS) entry which is preliminary data.</text>
</comment>
<dbReference type="OrthoDB" id="10258130at2759"/>
<dbReference type="Pfam" id="PF12850">
    <property type="entry name" value="Metallophos_2"/>
    <property type="match status" value="1"/>
</dbReference>
<dbReference type="PANTHER" id="PTHR11124">
    <property type="entry name" value="VACUOLAR SORTING PROTEIN VPS29"/>
    <property type="match status" value="1"/>
</dbReference>
<dbReference type="SUPFAM" id="SSF56300">
    <property type="entry name" value="Metallo-dependent phosphatases"/>
    <property type="match status" value="1"/>
</dbReference>
<dbReference type="GO" id="GO:0030904">
    <property type="term" value="C:retromer complex"/>
    <property type="evidence" value="ECO:0007669"/>
    <property type="project" value="InterPro"/>
</dbReference>
<dbReference type="EMBL" id="MCFL01000204">
    <property type="protein sequence ID" value="ORZ29390.1"/>
    <property type="molecule type" value="Genomic_DNA"/>
</dbReference>
<dbReference type="GO" id="GO:0005829">
    <property type="term" value="C:cytosol"/>
    <property type="evidence" value="ECO:0007669"/>
    <property type="project" value="GOC"/>
</dbReference>
<keyword evidence="3" id="KW-0813">Transport</keyword>
<comment type="similarity">
    <text evidence="1 5">Belongs to the VPS29 family.</text>
</comment>
<evidence type="ECO:0000256" key="4">
    <source>
        <dbReference type="ARBA" id="ARBA00022927"/>
    </source>
</evidence>
<dbReference type="InterPro" id="IPR028661">
    <property type="entry name" value="Vps29"/>
</dbReference>
<sequence length="221" mass="22904">MVLILAIGDLHTPHRALDLPAPFRKLLMPGKIHMVLCTGNLTMSDTADWLRSIAPTVHIVQGDLDTLSSTSAPHPLFKVVAVGPLRIGLIHGHSLVPVDDTESLAMAARQLDVDVLVSGASSMGVDCFEFEGRFFVNPGSATGTGGAAGNAFPGAPTEAANQTPSFVLMDVVDTKVTAYVYQCEVGSDEVKIVKLEYVKPAASAESPAGAAAVGADGQLAA</sequence>
<keyword evidence="4" id="KW-0653">Protein transport</keyword>
<gene>
    <name evidence="7" type="ORF">BCR44DRAFT_1451354</name>
</gene>
<dbReference type="Gene3D" id="3.60.21.10">
    <property type="match status" value="1"/>
</dbReference>
<evidence type="ECO:0000313" key="8">
    <source>
        <dbReference type="Proteomes" id="UP000193411"/>
    </source>
</evidence>
<dbReference type="Proteomes" id="UP000193411">
    <property type="component" value="Unassembled WGS sequence"/>
</dbReference>
<name>A0A1Y2H493_9FUNG</name>
<accession>A0A1Y2H493</accession>
<protein>
    <recommendedName>
        <fullName evidence="2 5">Vacuolar protein sorting-associated protein 29</fullName>
    </recommendedName>
</protein>
<evidence type="ECO:0000256" key="1">
    <source>
        <dbReference type="ARBA" id="ARBA00005945"/>
    </source>
</evidence>
<dbReference type="AlphaFoldDB" id="A0A1Y2H493"/>
<dbReference type="InterPro" id="IPR029052">
    <property type="entry name" value="Metallo-depent_PP-like"/>
</dbReference>
<evidence type="ECO:0000256" key="5">
    <source>
        <dbReference type="RuleBase" id="RU362040"/>
    </source>
</evidence>
<dbReference type="CDD" id="cd07394">
    <property type="entry name" value="MPP_Vps29"/>
    <property type="match status" value="1"/>
</dbReference>
<reference evidence="7 8" key="1">
    <citation type="submission" date="2016-07" db="EMBL/GenBank/DDBJ databases">
        <title>Pervasive Adenine N6-methylation of Active Genes in Fungi.</title>
        <authorList>
            <consortium name="DOE Joint Genome Institute"/>
            <person name="Mondo S.J."/>
            <person name="Dannebaum R.O."/>
            <person name="Kuo R.C."/>
            <person name="Labutti K."/>
            <person name="Haridas S."/>
            <person name="Kuo A."/>
            <person name="Salamov A."/>
            <person name="Ahrendt S.R."/>
            <person name="Lipzen A."/>
            <person name="Sullivan W."/>
            <person name="Andreopoulos W.B."/>
            <person name="Clum A."/>
            <person name="Lindquist E."/>
            <person name="Daum C."/>
            <person name="Ramamoorthy G.K."/>
            <person name="Gryganskyi A."/>
            <person name="Culley D."/>
            <person name="Magnuson J.K."/>
            <person name="James T.Y."/>
            <person name="O'Malley M.A."/>
            <person name="Stajich J.E."/>
            <person name="Spatafora J.W."/>
            <person name="Visel A."/>
            <person name="Grigoriev I.V."/>
        </authorList>
    </citation>
    <scope>NUCLEOTIDE SEQUENCE [LARGE SCALE GENOMIC DNA]</scope>
    <source>
        <strain evidence="7 8">PL171</strain>
    </source>
</reference>
<dbReference type="InterPro" id="IPR000979">
    <property type="entry name" value="Phosphodiesterase_MJ0936/Vps29"/>
</dbReference>